<evidence type="ECO:0000313" key="3">
    <source>
        <dbReference type="Proteomes" id="UP000813672"/>
    </source>
</evidence>
<feature type="compositionally biased region" description="Basic and acidic residues" evidence="1">
    <location>
        <begin position="276"/>
        <end position="285"/>
    </location>
</feature>
<organism evidence="2 3">
    <name type="scientific">Ruegeria pomeroyi</name>
    <dbReference type="NCBI Taxonomy" id="89184"/>
    <lineage>
        <taxon>Bacteria</taxon>
        <taxon>Pseudomonadati</taxon>
        <taxon>Pseudomonadota</taxon>
        <taxon>Alphaproteobacteria</taxon>
        <taxon>Rhodobacterales</taxon>
        <taxon>Roseobacteraceae</taxon>
        <taxon>Ruegeria</taxon>
    </lineage>
</organism>
<sequence length="684" mass="72755">MVQNNKVLTVSYGTFSCTLEGFEDSFDTMKAIAEYFRDLAADDRYFGAEPPQPDADMLARIAEREIARQVEARRDDKGIVLRAASPAALAAEPAIAEAVSDARTAGPVAEAPVSDIPAADAASATAEPVAEAAVEAEEPPAQAPEDSPEVAEDQPAPADDAPIIEASDDEAPELPVSEAPEIAEAPAEAEVADAVVEDDADSEALLASIAAQFDDLPEDAVEAQIEDEDELDILPMAEVVEDAPEAPAAPDSIAAKLQRIRAVVSRNEQASQADARYTEDEHAENVAELDTIDEDANPIDQIDSGLAARFVTETADAEEAREEAIADATAEEAAQPETVSPPRVAVRVSKIKRTEFEAETAEVDARATGSLSPEDEDDLLRELAAVEAEYLAERGGDTARTDVDVEDDDDDIDLLSLDDDDDDEDTSDVDGSLFAEADATSDVDDDDVDTFEGGPETAAAAPAGGDDDISRLLAAADEKLEDPDLSTTRETYSQMRAAVAATRAERSAGGTLGSHSSEDEYRTDLSEVVRPRRPVASSSTPRARTEERPAPLKLVAEQRIDTKRSLGSGPVRPRRVASLVAEEAPAKAAEGSFADFVAETGASGLHELLEAAASYLSFVEGRDQFSRPQLMNKVRQLDDQEFNREDGLRSFGQLLREGKLKKTASGQFTASGQIGFRPDKRAAG</sequence>
<feature type="compositionally biased region" description="Basic and acidic residues" evidence="1">
    <location>
        <begin position="543"/>
        <end position="564"/>
    </location>
</feature>
<dbReference type="AlphaFoldDB" id="A0A9Q3WIW7"/>
<feature type="compositionally biased region" description="Polar residues" evidence="1">
    <location>
        <begin position="485"/>
        <end position="494"/>
    </location>
</feature>
<dbReference type="Proteomes" id="UP000813672">
    <property type="component" value="Unassembled WGS sequence"/>
</dbReference>
<feature type="region of interest" description="Disordered" evidence="1">
    <location>
        <begin position="662"/>
        <end position="684"/>
    </location>
</feature>
<feature type="compositionally biased region" description="Basic and acidic residues" evidence="1">
    <location>
        <begin position="391"/>
        <end position="403"/>
    </location>
</feature>
<feature type="compositionally biased region" description="Low complexity" evidence="1">
    <location>
        <begin position="153"/>
        <end position="165"/>
    </location>
</feature>
<feature type="region of interest" description="Disordered" evidence="1">
    <location>
        <begin position="391"/>
        <end position="572"/>
    </location>
</feature>
<feature type="compositionally biased region" description="Low complexity" evidence="1">
    <location>
        <begin position="117"/>
        <end position="145"/>
    </location>
</feature>
<feature type="compositionally biased region" description="Acidic residues" evidence="1">
    <location>
        <begin position="439"/>
        <end position="450"/>
    </location>
</feature>
<gene>
    <name evidence="2" type="ORF">KBY27_06775</name>
</gene>
<comment type="caution">
    <text evidence="2">The sequence shown here is derived from an EMBL/GenBank/DDBJ whole genome shotgun (WGS) entry which is preliminary data.</text>
</comment>
<dbReference type="PROSITE" id="PS51257">
    <property type="entry name" value="PROKAR_LIPOPROTEIN"/>
    <property type="match status" value="1"/>
</dbReference>
<protein>
    <submittedName>
        <fullName evidence="2">Chemotaxis protein CheA</fullName>
    </submittedName>
</protein>
<evidence type="ECO:0000313" key="2">
    <source>
        <dbReference type="EMBL" id="MCE8537155.1"/>
    </source>
</evidence>
<reference evidence="2" key="1">
    <citation type="journal article" date="2021" name="Environ. Microbiol.">
        <title>Cryptic niche differentiation of novel sediment ecotypes of Rugeria pomeroyi correlates with nitrate respiration.</title>
        <authorList>
            <person name="Lin X."/>
            <person name="McNichol J."/>
            <person name="Chu X."/>
            <person name="Qian Y."/>
            <person name="Luo H."/>
        </authorList>
    </citation>
    <scope>NUCLEOTIDE SEQUENCE</scope>
    <source>
        <strain evidence="2">SZCCDBB064</strain>
    </source>
</reference>
<feature type="compositionally biased region" description="Low complexity" evidence="1">
    <location>
        <begin position="175"/>
        <end position="194"/>
    </location>
</feature>
<feature type="region of interest" description="Disordered" evidence="1">
    <location>
        <begin position="268"/>
        <end position="344"/>
    </location>
</feature>
<evidence type="ECO:0000256" key="1">
    <source>
        <dbReference type="SAM" id="MobiDB-lite"/>
    </source>
</evidence>
<feature type="compositionally biased region" description="Acidic residues" evidence="1">
    <location>
        <begin position="404"/>
        <end position="428"/>
    </location>
</feature>
<feature type="compositionally biased region" description="Low complexity" evidence="1">
    <location>
        <begin position="452"/>
        <end position="464"/>
    </location>
</feature>
<dbReference type="EMBL" id="JAGQAF010000003">
    <property type="protein sequence ID" value="MCE8537155.1"/>
    <property type="molecule type" value="Genomic_DNA"/>
</dbReference>
<dbReference type="RefSeq" id="WP_234219058.1">
    <property type="nucleotide sequence ID" value="NZ_JAGQAF010000003.1"/>
</dbReference>
<accession>A0A9Q3WIW7</accession>
<feature type="compositionally biased region" description="Basic and acidic residues" evidence="1">
    <location>
        <begin position="516"/>
        <end position="530"/>
    </location>
</feature>
<proteinExistence type="predicted"/>
<name>A0A9Q3WIW7_9RHOB</name>
<feature type="region of interest" description="Disordered" evidence="1">
    <location>
        <begin position="117"/>
        <end position="199"/>
    </location>
</feature>